<protein>
    <submittedName>
        <fullName evidence="7">Cobalt transport protein</fullName>
    </submittedName>
</protein>
<feature type="transmembrane region" description="Helical" evidence="6">
    <location>
        <begin position="36"/>
        <end position="64"/>
    </location>
</feature>
<dbReference type="CDD" id="cd16914">
    <property type="entry name" value="EcfT"/>
    <property type="match status" value="1"/>
</dbReference>
<sequence>MNKAMDGFIYRLKCCLGKRSCLMLTKKRRTLDFRTILYLNILLMFFLIISGSEAVLLCSFVLSAVALADTGAWRQAARYSVGFAALAAVQYALGMALEAGVQNTVVFLVQMVLFLALRVYPFVGLGFALKEGKNIAEITTALDRLHLHSGVVLSIVVMIRYLPAMAADFRVILDAMRLRGIPISLKFVAFHPMKAIEYLIVPMLFRSEKITEEFSGAALVKGYTSGARRTSYFDVRMTAKDTAMLVISTASLVLCTFV</sequence>
<feature type="transmembrane region" description="Helical" evidence="6">
    <location>
        <begin position="105"/>
        <end position="129"/>
    </location>
</feature>
<keyword evidence="4 6" id="KW-1133">Transmembrane helix</keyword>
<evidence type="ECO:0000256" key="6">
    <source>
        <dbReference type="SAM" id="Phobius"/>
    </source>
</evidence>
<dbReference type="eggNOG" id="COG0619">
    <property type="taxonomic scope" value="Bacteria"/>
</dbReference>
<organism evidence="7 8">
    <name type="scientific">Selenomonas sputigena (strain ATCC 35185 / DSM 20758 / CCUG 44933 / VPI D19B-28)</name>
    <dbReference type="NCBI Taxonomy" id="546271"/>
    <lineage>
        <taxon>Bacteria</taxon>
        <taxon>Bacillati</taxon>
        <taxon>Bacillota</taxon>
        <taxon>Negativicutes</taxon>
        <taxon>Selenomonadales</taxon>
        <taxon>Selenomonadaceae</taxon>
        <taxon>Selenomonas</taxon>
    </lineage>
</organism>
<evidence type="ECO:0000313" key="8">
    <source>
        <dbReference type="Proteomes" id="UP000003505"/>
    </source>
</evidence>
<name>C9LTN3_SELS3</name>
<dbReference type="PANTHER" id="PTHR34857:SF2">
    <property type="entry name" value="SLL0384 PROTEIN"/>
    <property type="match status" value="1"/>
</dbReference>
<dbReference type="EMBL" id="ACKP02000015">
    <property type="protein sequence ID" value="EEX77767.1"/>
    <property type="molecule type" value="Genomic_DNA"/>
</dbReference>
<evidence type="ECO:0000313" key="7">
    <source>
        <dbReference type="EMBL" id="EEX77767.1"/>
    </source>
</evidence>
<keyword evidence="5 6" id="KW-0472">Membrane</keyword>
<feature type="transmembrane region" description="Helical" evidence="6">
    <location>
        <begin position="76"/>
        <end position="93"/>
    </location>
</feature>
<dbReference type="InterPro" id="IPR051611">
    <property type="entry name" value="ECF_transporter_component"/>
</dbReference>
<gene>
    <name evidence="7" type="ORF">SELSPUOL_01044</name>
</gene>
<keyword evidence="3 6" id="KW-0812">Transmembrane</keyword>
<dbReference type="STRING" id="546271.Selsp_1192"/>
<reference evidence="7 8" key="1">
    <citation type="submission" date="2009-09" db="EMBL/GenBank/DDBJ databases">
        <authorList>
            <person name="Weinstock G."/>
            <person name="Sodergren E."/>
            <person name="Clifton S."/>
            <person name="Fulton L."/>
            <person name="Fulton B."/>
            <person name="Courtney L."/>
            <person name="Fronick C."/>
            <person name="Harrison M."/>
            <person name="Strong C."/>
            <person name="Farmer C."/>
            <person name="Delahaunty K."/>
            <person name="Markovic C."/>
            <person name="Hall O."/>
            <person name="Minx P."/>
            <person name="Tomlinson C."/>
            <person name="Mitreva M."/>
            <person name="Nelson J."/>
            <person name="Hou S."/>
            <person name="Wollam A."/>
            <person name="Pepin K.H."/>
            <person name="Johnson M."/>
            <person name="Bhonagiri V."/>
            <person name="Nash W.E."/>
            <person name="Warren W."/>
            <person name="Chinwalla A."/>
            <person name="Mardis E.R."/>
            <person name="Wilson R.K."/>
        </authorList>
    </citation>
    <scope>NUCLEOTIDE SEQUENCE [LARGE SCALE GENOMIC DNA]</scope>
    <source>
        <strain evidence="8">ATCC 35185 / DSM 20758 / VPI D19B-28</strain>
    </source>
</reference>
<dbReference type="Proteomes" id="UP000003505">
    <property type="component" value="Unassembled WGS sequence"/>
</dbReference>
<evidence type="ECO:0000256" key="1">
    <source>
        <dbReference type="ARBA" id="ARBA00004141"/>
    </source>
</evidence>
<evidence type="ECO:0000256" key="4">
    <source>
        <dbReference type="ARBA" id="ARBA00022989"/>
    </source>
</evidence>
<dbReference type="InterPro" id="IPR003339">
    <property type="entry name" value="ABC/ECF_trnsptr_transmembrane"/>
</dbReference>
<keyword evidence="2" id="KW-1003">Cell membrane</keyword>
<proteinExistence type="predicted"/>
<comment type="subcellular location">
    <subcellularLocation>
        <location evidence="1">Membrane</location>
        <topology evidence="1">Multi-pass membrane protein</topology>
    </subcellularLocation>
</comment>
<dbReference type="GO" id="GO:0005886">
    <property type="term" value="C:plasma membrane"/>
    <property type="evidence" value="ECO:0007669"/>
    <property type="project" value="UniProtKB-ARBA"/>
</dbReference>
<dbReference type="PANTHER" id="PTHR34857">
    <property type="entry name" value="SLL0384 PROTEIN"/>
    <property type="match status" value="1"/>
</dbReference>
<dbReference type="Pfam" id="PF02361">
    <property type="entry name" value="CbiQ"/>
    <property type="match status" value="1"/>
</dbReference>
<evidence type="ECO:0000256" key="5">
    <source>
        <dbReference type="ARBA" id="ARBA00023136"/>
    </source>
</evidence>
<accession>C9LTN3</accession>
<evidence type="ECO:0000256" key="2">
    <source>
        <dbReference type="ARBA" id="ARBA00022475"/>
    </source>
</evidence>
<comment type="caution">
    <text evidence="7">The sequence shown here is derived from an EMBL/GenBank/DDBJ whole genome shotgun (WGS) entry which is preliminary data.</text>
</comment>
<evidence type="ECO:0000256" key="3">
    <source>
        <dbReference type="ARBA" id="ARBA00022692"/>
    </source>
</evidence>
<dbReference type="AlphaFoldDB" id="C9LTN3"/>
<feature type="transmembrane region" description="Helical" evidence="6">
    <location>
        <begin position="149"/>
        <end position="169"/>
    </location>
</feature>